<name>A0A2U2J3I0_9SPHN</name>
<dbReference type="RefSeq" id="WP_109271003.1">
    <property type="nucleotide sequence ID" value="NZ_QFFF01000001.1"/>
</dbReference>
<keyword evidence="1" id="KW-1133">Transmembrane helix</keyword>
<evidence type="ECO:0000313" key="2">
    <source>
        <dbReference type="EMBL" id="PWG02864.1"/>
    </source>
</evidence>
<feature type="transmembrane region" description="Helical" evidence="1">
    <location>
        <begin position="123"/>
        <end position="144"/>
    </location>
</feature>
<dbReference type="EMBL" id="QFFF01000001">
    <property type="protein sequence ID" value="PWG02864.1"/>
    <property type="molecule type" value="Genomic_DNA"/>
</dbReference>
<dbReference type="OrthoDB" id="648493at2"/>
<feature type="transmembrane region" description="Helical" evidence="1">
    <location>
        <begin position="57"/>
        <end position="79"/>
    </location>
</feature>
<feature type="transmembrane region" description="Helical" evidence="1">
    <location>
        <begin position="16"/>
        <end position="37"/>
    </location>
</feature>
<evidence type="ECO:0000313" key="3">
    <source>
        <dbReference type="Proteomes" id="UP000245916"/>
    </source>
</evidence>
<accession>A0A2U2J3I0</accession>
<keyword evidence="3" id="KW-1185">Reference proteome</keyword>
<keyword evidence="1" id="KW-0472">Membrane</keyword>
<keyword evidence="1" id="KW-0812">Transmembrane</keyword>
<evidence type="ECO:0008006" key="4">
    <source>
        <dbReference type="Google" id="ProtNLM"/>
    </source>
</evidence>
<feature type="transmembrane region" description="Helical" evidence="1">
    <location>
        <begin position="156"/>
        <end position="174"/>
    </location>
</feature>
<protein>
    <recommendedName>
        <fullName evidence="4">DUF2306 domain-containing protein</fullName>
    </recommendedName>
</protein>
<organism evidence="2 3">
    <name type="scientific">Allosphingosinicella humi</name>
    <dbReference type="NCBI Taxonomy" id="2068657"/>
    <lineage>
        <taxon>Bacteria</taxon>
        <taxon>Pseudomonadati</taxon>
        <taxon>Pseudomonadota</taxon>
        <taxon>Alphaproteobacteria</taxon>
        <taxon>Sphingomonadales</taxon>
        <taxon>Sphingomonadaceae</taxon>
        <taxon>Allosphingosinicella</taxon>
    </lineage>
</organism>
<feature type="transmembrane region" description="Helical" evidence="1">
    <location>
        <begin position="180"/>
        <end position="198"/>
    </location>
</feature>
<gene>
    <name evidence="2" type="ORF">DF286_08270</name>
</gene>
<dbReference type="AlphaFoldDB" id="A0A2U2J3I0"/>
<sequence>MATRTPAVGKARNERLFFGTMAVAILAAIFIGFAPSFYLRDAIPAPRPLLPMTPLVILHGLLFSSWVLLFMTQTLLISGGRTDIHRRLGRLAMVLLPAMIVVATLTALGGVARQSGPPTVPPLSWLAVPLLDVPLFAGLIGAALYFRHKPQVHKRLMLIAMIGLLPPAIGRMPVSDIFPGPIGFFGVSALFLLPLFAWDYASKGRPQTATVAGAAAVIGSDIFRIAIWETPAWLAFARWASALVN</sequence>
<dbReference type="Proteomes" id="UP000245916">
    <property type="component" value="Unassembled WGS sequence"/>
</dbReference>
<reference evidence="2 3" key="1">
    <citation type="submission" date="2018-05" db="EMBL/GenBank/DDBJ databases">
        <title>Genome of Sphingosinicella humi QZX222.</title>
        <authorList>
            <person name="Qiao Z."/>
            <person name="Wang G."/>
        </authorList>
    </citation>
    <scope>NUCLEOTIDE SEQUENCE [LARGE SCALE GENOMIC DNA]</scope>
    <source>
        <strain evidence="2 3">QZX222</strain>
    </source>
</reference>
<comment type="caution">
    <text evidence="2">The sequence shown here is derived from an EMBL/GenBank/DDBJ whole genome shotgun (WGS) entry which is preliminary data.</text>
</comment>
<evidence type="ECO:0000256" key="1">
    <source>
        <dbReference type="SAM" id="Phobius"/>
    </source>
</evidence>
<proteinExistence type="predicted"/>
<feature type="transmembrane region" description="Helical" evidence="1">
    <location>
        <begin position="91"/>
        <end position="111"/>
    </location>
</feature>